<dbReference type="AlphaFoldDB" id="A0A6J1CBM5"/>
<dbReference type="RefSeq" id="XP_022139195.1">
    <property type="nucleotide sequence ID" value="XM_022283503.1"/>
</dbReference>
<protein>
    <submittedName>
        <fullName evidence="2">Uncharacterized protein LOC111010165</fullName>
    </submittedName>
</protein>
<dbReference type="OrthoDB" id="1277335at2759"/>
<dbReference type="Proteomes" id="UP000504603">
    <property type="component" value="Unplaced"/>
</dbReference>
<keyword evidence="1" id="KW-1185">Reference proteome</keyword>
<dbReference type="KEGG" id="mcha:111010165"/>
<gene>
    <name evidence="2" type="primary">LOC111010165</name>
</gene>
<reference evidence="2" key="1">
    <citation type="submission" date="2025-08" db="UniProtKB">
        <authorList>
            <consortium name="RefSeq"/>
        </authorList>
    </citation>
    <scope>IDENTIFICATION</scope>
    <source>
        <strain evidence="2">OHB3-1</strain>
    </source>
</reference>
<dbReference type="InterPro" id="IPR007750">
    <property type="entry name" value="DUF674"/>
</dbReference>
<evidence type="ECO:0000313" key="2">
    <source>
        <dbReference type="RefSeq" id="XP_022139195.1"/>
    </source>
</evidence>
<dbReference type="GeneID" id="111010165"/>
<evidence type="ECO:0000313" key="1">
    <source>
        <dbReference type="Proteomes" id="UP000504603"/>
    </source>
</evidence>
<proteinExistence type="predicted"/>
<accession>A0A6J1CBM5</accession>
<name>A0A6J1CBM5_MOMCH</name>
<sequence>MASAYVSLKLLIDSKEQRVLFSEADKNVIDFLYNLLTLPLGTVIRLLKKQGMVGCLGNLYESVETLNDTYLQTYKSKDVLLKPKDSSFRSTLLLPNLDLDYLPAAATTTIYLCKSSANYADCRCSVSDSPNAICPTYKRYMSQVGTFVKPASASASASASATTQVVATGEDEGGFVKGVVTYMVMNDLTVKPMSTISSIALLNKLNVKEVGSLKEKVVTFGVDEGVKLLKASLHSKTVLTDVFMERKLTI</sequence>
<dbReference type="PANTHER" id="PTHR33103">
    <property type="entry name" value="OS01G0153900 PROTEIN"/>
    <property type="match status" value="1"/>
</dbReference>
<organism evidence="1 2">
    <name type="scientific">Momordica charantia</name>
    <name type="common">Bitter gourd</name>
    <name type="synonym">Balsam pear</name>
    <dbReference type="NCBI Taxonomy" id="3673"/>
    <lineage>
        <taxon>Eukaryota</taxon>
        <taxon>Viridiplantae</taxon>
        <taxon>Streptophyta</taxon>
        <taxon>Embryophyta</taxon>
        <taxon>Tracheophyta</taxon>
        <taxon>Spermatophyta</taxon>
        <taxon>Magnoliopsida</taxon>
        <taxon>eudicotyledons</taxon>
        <taxon>Gunneridae</taxon>
        <taxon>Pentapetalae</taxon>
        <taxon>rosids</taxon>
        <taxon>fabids</taxon>
        <taxon>Cucurbitales</taxon>
        <taxon>Cucurbitaceae</taxon>
        <taxon>Momordiceae</taxon>
        <taxon>Momordica</taxon>
    </lineage>
</organism>
<dbReference type="Pfam" id="PF05056">
    <property type="entry name" value="DUF674"/>
    <property type="match status" value="1"/>
</dbReference>
<dbReference type="PANTHER" id="PTHR33103:SF19">
    <property type="entry name" value="OS09G0544700 PROTEIN"/>
    <property type="match status" value="1"/>
</dbReference>